<sequence>MSTIQQQATVAPTGASLYARFALAGAICCGVTHGALTPVDVVKTRIQLEPTVYNK</sequence>
<dbReference type="InterPro" id="IPR044677">
    <property type="entry name" value="SLC25A3/Pic2/Mir1-like"/>
</dbReference>
<keyword evidence="6" id="KW-0999">Mitochondrion inner membrane</keyword>
<dbReference type="AlphaFoldDB" id="A0A9P6IQT8"/>
<dbReference type="Pfam" id="PF00153">
    <property type="entry name" value="Mito_carr"/>
    <property type="match status" value="1"/>
</dbReference>
<keyword evidence="4" id="KW-0812">Transmembrane</keyword>
<keyword evidence="5" id="KW-0677">Repeat</keyword>
<dbReference type="InterPro" id="IPR023395">
    <property type="entry name" value="MCP_dom_sf"/>
</dbReference>
<proteinExistence type="inferred from homology"/>
<dbReference type="GO" id="GO:1990547">
    <property type="term" value="P:mitochondrial phosphate ion transmembrane transport"/>
    <property type="evidence" value="ECO:0007669"/>
    <property type="project" value="InterPro"/>
</dbReference>
<comment type="similarity">
    <text evidence="2">Belongs to the mitochondrial carrier (TC 2.A.29) family.</text>
</comment>
<organism evidence="10 11">
    <name type="scientific">Mortierella alpina</name>
    <name type="common">Oleaginous fungus</name>
    <name type="synonym">Mortierella renispora</name>
    <dbReference type="NCBI Taxonomy" id="64518"/>
    <lineage>
        <taxon>Eukaryota</taxon>
        <taxon>Fungi</taxon>
        <taxon>Fungi incertae sedis</taxon>
        <taxon>Mucoromycota</taxon>
        <taxon>Mortierellomycotina</taxon>
        <taxon>Mortierellomycetes</taxon>
        <taxon>Mortierellales</taxon>
        <taxon>Mortierellaceae</taxon>
        <taxon>Mortierella</taxon>
    </lineage>
</organism>
<evidence type="ECO:0000256" key="7">
    <source>
        <dbReference type="ARBA" id="ARBA00022989"/>
    </source>
</evidence>
<dbReference type="PANTHER" id="PTHR45671:SF12">
    <property type="entry name" value="MITOCHONDRIAL PHOSPHATE CARRIER PROTEIN"/>
    <property type="match status" value="1"/>
</dbReference>
<protein>
    <submittedName>
        <fullName evidence="10">Cu/Pi carrier</fullName>
    </submittedName>
</protein>
<dbReference type="PANTHER" id="PTHR45671">
    <property type="entry name" value="SOLUTE CARRIER FAMILY 25 (MITOCHONDRIAL CARRIER PHOSPHATE CARRIER), MEMBER 3, LIKE-RELATED-RELATED"/>
    <property type="match status" value="1"/>
</dbReference>
<keyword evidence="9" id="KW-0472">Membrane</keyword>
<evidence type="ECO:0000256" key="3">
    <source>
        <dbReference type="ARBA" id="ARBA00022448"/>
    </source>
</evidence>
<evidence type="ECO:0000256" key="4">
    <source>
        <dbReference type="ARBA" id="ARBA00022692"/>
    </source>
</evidence>
<dbReference type="GO" id="GO:0005315">
    <property type="term" value="F:phosphate transmembrane transporter activity"/>
    <property type="evidence" value="ECO:0007669"/>
    <property type="project" value="InterPro"/>
</dbReference>
<reference evidence="10" key="1">
    <citation type="journal article" date="2020" name="Fungal Divers.">
        <title>Resolving the Mortierellaceae phylogeny through synthesis of multi-gene phylogenetics and phylogenomics.</title>
        <authorList>
            <person name="Vandepol N."/>
            <person name="Liber J."/>
            <person name="Desiro A."/>
            <person name="Na H."/>
            <person name="Kennedy M."/>
            <person name="Barry K."/>
            <person name="Grigoriev I.V."/>
            <person name="Miller A.N."/>
            <person name="O'Donnell K."/>
            <person name="Stajich J.E."/>
            <person name="Bonito G."/>
        </authorList>
    </citation>
    <scope>NUCLEOTIDE SEQUENCE</scope>
    <source>
        <strain evidence="10">CK1249</strain>
    </source>
</reference>
<accession>A0A9P6IQT8</accession>
<evidence type="ECO:0000256" key="1">
    <source>
        <dbReference type="ARBA" id="ARBA00004448"/>
    </source>
</evidence>
<dbReference type="OrthoDB" id="427452at2759"/>
<keyword evidence="3" id="KW-0813">Transport</keyword>
<dbReference type="GO" id="GO:0005743">
    <property type="term" value="C:mitochondrial inner membrane"/>
    <property type="evidence" value="ECO:0007669"/>
    <property type="project" value="UniProtKB-SubCell"/>
</dbReference>
<dbReference type="EMBL" id="JAAAHY010002389">
    <property type="protein sequence ID" value="KAF9944592.1"/>
    <property type="molecule type" value="Genomic_DNA"/>
</dbReference>
<evidence type="ECO:0000313" key="11">
    <source>
        <dbReference type="Proteomes" id="UP000738359"/>
    </source>
</evidence>
<comment type="caution">
    <text evidence="10">The sequence shown here is derived from an EMBL/GenBank/DDBJ whole genome shotgun (WGS) entry which is preliminary data.</text>
</comment>
<evidence type="ECO:0000313" key="10">
    <source>
        <dbReference type="EMBL" id="KAF9944592.1"/>
    </source>
</evidence>
<keyword evidence="11" id="KW-1185">Reference proteome</keyword>
<evidence type="ECO:0000256" key="9">
    <source>
        <dbReference type="ARBA" id="ARBA00023136"/>
    </source>
</evidence>
<feature type="non-terminal residue" evidence="10">
    <location>
        <position position="55"/>
    </location>
</feature>
<evidence type="ECO:0000256" key="8">
    <source>
        <dbReference type="ARBA" id="ARBA00023128"/>
    </source>
</evidence>
<dbReference type="InterPro" id="IPR018108">
    <property type="entry name" value="MCP_transmembrane"/>
</dbReference>
<dbReference type="SUPFAM" id="SSF103506">
    <property type="entry name" value="Mitochondrial carrier"/>
    <property type="match status" value="1"/>
</dbReference>
<evidence type="ECO:0000256" key="5">
    <source>
        <dbReference type="ARBA" id="ARBA00022737"/>
    </source>
</evidence>
<evidence type="ECO:0000256" key="6">
    <source>
        <dbReference type="ARBA" id="ARBA00022792"/>
    </source>
</evidence>
<evidence type="ECO:0000256" key="2">
    <source>
        <dbReference type="ARBA" id="ARBA00006375"/>
    </source>
</evidence>
<name>A0A9P6IQT8_MORAP</name>
<keyword evidence="8" id="KW-0496">Mitochondrion</keyword>
<keyword evidence="7" id="KW-1133">Transmembrane helix</keyword>
<comment type="subcellular location">
    <subcellularLocation>
        <location evidence="1">Mitochondrion inner membrane</location>
        <topology evidence="1">Multi-pass membrane protein</topology>
    </subcellularLocation>
</comment>
<dbReference type="Proteomes" id="UP000738359">
    <property type="component" value="Unassembled WGS sequence"/>
</dbReference>
<gene>
    <name evidence="10" type="primary">PIC2_1</name>
    <name evidence="10" type="ORF">BGZ70_004504</name>
</gene>